<dbReference type="SUPFAM" id="SSF103473">
    <property type="entry name" value="MFS general substrate transporter"/>
    <property type="match status" value="1"/>
</dbReference>
<dbReference type="InterPro" id="IPR020846">
    <property type="entry name" value="MFS_dom"/>
</dbReference>
<dbReference type="OrthoDB" id="211449at2"/>
<dbReference type="InterPro" id="IPR052714">
    <property type="entry name" value="MFS_Exporter"/>
</dbReference>
<keyword evidence="8" id="KW-1185">Reference proteome</keyword>
<dbReference type="InterPro" id="IPR011701">
    <property type="entry name" value="MFS"/>
</dbReference>
<feature type="transmembrane region" description="Helical" evidence="5">
    <location>
        <begin position="249"/>
        <end position="279"/>
    </location>
</feature>
<evidence type="ECO:0000256" key="3">
    <source>
        <dbReference type="ARBA" id="ARBA00023136"/>
    </source>
</evidence>
<evidence type="ECO:0000256" key="1">
    <source>
        <dbReference type="ARBA" id="ARBA00022692"/>
    </source>
</evidence>
<evidence type="ECO:0000256" key="5">
    <source>
        <dbReference type="SAM" id="Phobius"/>
    </source>
</evidence>
<dbReference type="Proteomes" id="UP000315471">
    <property type="component" value="Unassembled WGS sequence"/>
</dbReference>
<dbReference type="Gene3D" id="1.20.1250.20">
    <property type="entry name" value="MFS general substrate transporter like domains"/>
    <property type="match status" value="1"/>
</dbReference>
<dbReference type="PROSITE" id="PS50850">
    <property type="entry name" value="MFS"/>
    <property type="match status" value="1"/>
</dbReference>
<feature type="transmembrane region" description="Helical" evidence="5">
    <location>
        <begin position="410"/>
        <end position="430"/>
    </location>
</feature>
<keyword evidence="3 5" id="KW-0472">Membrane</keyword>
<dbReference type="Pfam" id="PF07690">
    <property type="entry name" value="MFS_1"/>
    <property type="match status" value="1"/>
</dbReference>
<protein>
    <submittedName>
        <fullName evidence="7">Major facilitator superfamily transporter</fullName>
    </submittedName>
</protein>
<evidence type="ECO:0000259" key="6">
    <source>
        <dbReference type="PROSITE" id="PS50850"/>
    </source>
</evidence>
<dbReference type="PANTHER" id="PTHR23531:SF1">
    <property type="entry name" value="QUINOLENE RESISTANCE PROTEIN NORA"/>
    <property type="match status" value="1"/>
</dbReference>
<feature type="compositionally biased region" description="Polar residues" evidence="4">
    <location>
        <begin position="1"/>
        <end position="18"/>
    </location>
</feature>
<feature type="region of interest" description="Disordered" evidence="4">
    <location>
        <begin position="1"/>
        <end position="30"/>
    </location>
</feature>
<reference evidence="7 8" key="1">
    <citation type="submission" date="2019-02" db="EMBL/GenBank/DDBJ databases">
        <title>Deep-cultivation of Planctomycetes and their phenomic and genomic characterization uncovers novel biology.</title>
        <authorList>
            <person name="Wiegand S."/>
            <person name="Jogler M."/>
            <person name="Boedeker C."/>
            <person name="Pinto D."/>
            <person name="Vollmers J."/>
            <person name="Rivas-Marin E."/>
            <person name="Kohn T."/>
            <person name="Peeters S.H."/>
            <person name="Heuer A."/>
            <person name="Rast P."/>
            <person name="Oberbeckmann S."/>
            <person name="Bunk B."/>
            <person name="Jeske O."/>
            <person name="Meyerdierks A."/>
            <person name="Storesund J.E."/>
            <person name="Kallscheuer N."/>
            <person name="Luecker S."/>
            <person name="Lage O.M."/>
            <person name="Pohl T."/>
            <person name="Merkel B.J."/>
            <person name="Hornburger P."/>
            <person name="Mueller R.-W."/>
            <person name="Bruemmer F."/>
            <person name="Labrenz M."/>
            <person name="Spormann A.M."/>
            <person name="Op Den Camp H."/>
            <person name="Overmann J."/>
            <person name="Amann R."/>
            <person name="Jetten M.S.M."/>
            <person name="Mascher T."/>
            <person name="Medema M.H."/>
            <person name="Devos D.P."/>
            <person name="Kaster A.-K."/>
            <person name="Ovreas L."/>
            <person name="Rohde M."/>
            <person name="Galperin M.Y."/>
            <person name="Jogler C."/>
        </authorList>
    </citation>
    <scope>NUCLEOTIDE SEQUENCE [LARGE SCALE GENOMIC DNA]</scope>
    <source>
        <strain evidence="7 8">Q31b</strain>
    </source>
</reference>
<feature type="transmembrane region" description="Helical" evidence="5">
    <location>
        <begin position="205"/>
        <end position="228"/>
    </location>
</feature>
<organism evidence="7 8">
    <name type="scientific">Novipirellula aureliae</name>
    <dbReference type="NCBI Taxonomy" id="2527966"/>
    <lineage>
        <taxon>Bacteria</taxon>
        <taxon>Pseudomonadati</taxon>
        <taxon>Planctomycetota</taxon>
        <taxon>Planctomycetia</taxon>
        <taxon>Pirellulales</taxon>
        <taxon>Pirellulaceae</taxon>
        <taxon>Novipirellula</taxon>
    </lineage>
</organism>
<feature type="transmembrane region" description="Helical" evidence="5">
    <location>
        <begin position="114"/>
        <end position="133"/>
    </location>
</feature>
<dbReference type="AlphaFoldDB" id="A0A5C6E9K7"/>
<gene>
    <name evidence="7" type="ORF">Q31b_08380</name>
</gene>
<evidence type="ECO:0000313" key="8">
    <source>
        <dbReference type="Proteomes" id="UP000315471"/>
    </source>
</evidence>
<dbReference type="GO" id="GO:0022857">
    <property type="term" value="F:transmembrane transporter activity"/>
    <property type="evidence" value="ECO:0007669"/>
    <property type="project" value="InterPro"/>
</dbReference>
<feature type="transmembrane region" description="Helical" evidence="5">
    <location>
        <begin position="322"/>
        <end position="340"/>
    </location>
</feature>
<dbReference type="InterPro" id="IPR036259">
    <property type="entry name" value="MFS_trans_sf"/>
</dbReference>
<feature type="transmembrane region" description="Helical" evidence="5">
    <location>
        <begin position="174"/>
        <end position="193"/>
    </location>
</feature>
<sequence length="443" mass="47050">MSSTLSRRSQPLCSQSPCQAAVSPPAPPSVAGGSVAGVSVAGQTRLYDRDFLLAVASQTSFVLANTLMAHYARWIEFLGGDLRQVGLIMGTAALMGLILRPWMAQWINRIGARAMWAVGYLVFALSSLGNLLVDEIGPAIYLLRGGVVLGAAIVFASGLTFVSQTAPANRRTEAIGILGVGGFMGMLLGPALGDLFLGSDHRVRFDFVMLFSAATVANLIPAGMLFFLHAPNSVGDRRPARLSEFATTVFRYWPGTILLVDFAFGICVTAPMIFVASFIDTAALRIDGVSVIGLYFWCYAGVAITVRVGFRRLPDLIGPAKVLIVGSLFMSLGMFAFALVTPQRATMLVVPALLGGVGHSMMFHTMVSLTLARFPSSAHGTGSTLALMMLDLGTIIGAPVLGMLGQRYGFPALFATVGVVCLSATTIYFGSRFRVTAEQRWIG</sequence>
<evidence type="ECO:0000256" key="4">
    <source>
        <dbReference type="SAM" id="MobiDB-lite"/>
    </source>
</evidence>
<feature type="transmembrane region" description="Helical" evidence="5">
    <location>
        <begin position="352"/>
        <end position="372"/>
    </location>
</feature>
<proteinExistence type="predicted"/>
<accession>A0A5C6E9K7</accession>
<evidence type="ECO:0000313" key="7">
    <source>
        <dbReference type="EMBL" id="TWU45662.1"/>
    </source>
</evidence>
<feature type="transmembrane region" description="Helical" evidence="5">
    <location>
        <begin position="291"/>
        <end position="310"/>
    </location>
</feature>
<keyword evidence="2 5" id="KW-1133">Transmembrane helix</keyword>
<feature type="transmembrane region" description="Helical" evidence="5">
    <location>
        <begin position="384"/>
        <end position="404"/>
    </location>
</feature>
<keyword evidence="1 5" id="KW-0812">Transmembrane</keyword>
<feature type="domain" description="Major facilitator superfamily (MFS) profile" evidence="6">
    <location>
        <begin position="34"/>
        <end position="436"/>
    </location>
</feature>
<dbReference type="EMBL" id="SJPY01000001">
    <property type="protein sequence ID" value="TWU45662.1"/>
    <property type="molecule type" value="Genomic_DNA"/>
</dbReference>
<feature type="transmembrane region" description="Helical" evidence="5">
    <location>
        <begin position="139"/>
        <end position="162"/>
    </location>
</feature>
<comment type="caution">
    <text evidence="7">The sequence shown here is derived from an EMBL/GenBank/DDBJ whole genome shotgun (WGS) entry which is preliminary data.</text>
</comment>
<feature type="transmembrane region" description="Helical" evidence="5">
    <location>
        <begin position="84"/>
        <end position="102"/>
    </location>
</feature>
<name>A0A5C6E9K7_9BACT</name>
<dbReference type="RefSeq" id="WP_146598325.1">
    <property type="nucleotide sequence ID" value="NZ_SJPY01000001.1"/>
</dbReference>
<evidence type="ECO:0000256" key="2">
    <source>
        <dbReference type="ARBA" id="ARBA00022989"/>
    </source>
</evidence>
<feature type="transmembrane region" description="Helical" evidence="5">
    <location>
        <begin position="51"/>
        <end position="72"/>
    </location>
</feature>
<dbReference type="PANTHER" id="PTHR23531">
    <property type="entry name" value="QUINOLENE RESISTANCE PROTEIN NORA"/>
    <property type="match status" value="1"/>
</dbReference>